<dbReference type="Gene3D" id="2.40.160.20">
    <property type="match status" value="1"/>
</dbReference>
<sequence>MSELLYTLTARFIKLEEIGNLPKGYRRNAHFMGDVAGQLSGKIRGIDYVIEQKGVTKTHIHEVLTTDKEEKISIERYGVSVPTQDPDLLLIDGTAIMETASEGLSWVNDLPIKWRARINRKKADFTVEVFRS</sequence>
<keyword evidence="2" id="KW-1185">Reference proteome</keyword>
<dbReference type="KEGG" id="kpul:GXN76_01490"/>
<dbReference type="RefSeq" id="WP_173219681.1">
    <property type="nucleotide sequence ID" value="NZ_CP048104.1"/>
</dbReference>
<proteinExistence type="predicted"/>
<evidence type="ECO:0000313" key="1">
    <source>
        <dbReference type="EMBL" id="QKG83265.1"/>
    </source>
</evidence>
<dbReference type="AlphaFoldDB" id="A0A7D3Y316"/>
<accession>A0A7D3Y316</accession>
<dbReference type="Proteomes" id="UP000503088">
    <property type="component" value="Chromosome"/>
</dbReference>
<reference evidence="1 2" key="1">
    <citation type="submission" date="2020-01" db="EMBL/GenBank/DDBJ databases">
        <authorList>
            <person name="Gulvik C.A."/>
            <person name="Batra D.G."/>
        </authorList>
    </citation>
    <scope>NUCLEOTIDE SEQUENCE [LARGE SCALE GENOMIC DNA]</scope>
    <source>
        <strain evidence="1 2">W9323</strain>
    </source>
</reference>
<dbReference type="EMBL" id="CP048104">
    <property type="protein sequence ID" value="QKG83265.1"/>
    <property type="molecule type" value="Genomic_DNA"/>
</dbReference>
<evidence type="ECO:0000313" key="2">
    <source>
        <dbReference type="Proteomes" id="UP000503088"/>
    </source>
</evidence>
<protein>
    <submittedName>
        <fullName evidence="1">DUF3237 domain-containing protein</fullName>
    </submittedName>
</protein>
<name>A0A7D3Y316_9BACL</name>
<gene>
    <name evidence="1" type="ORF">GXN76_01490</name>
</gene>
<organism evidence="1 2">
    <name type="scientific">Kroppenstedtia pulmonis</name>
    <dbReference type="NCBI Taxonomy" id="1380685"/>
    <lineage>
        <taxon>Bacteria</taxon>
        <taxon>Bacillati</taxon>
        <taxon>Bacillota</taxon>
        <taxon>Bacilli</taxon>
        <taxon>Bacillales</taxon>
        <taxon>Thermoactinomycetaceae</taxon>
        <taxon>Kroppenstedtia</taxon>
    </lineage>
</organism>